<dbReference type="Proteomes" id="UP000017836">
    <property type="component" value="Unassembled WGS sequence"/>
</dbReference>
<gene>
    <name evidence="2" type="ORF">AMTR_s00062p00123340</name>
</gene>
<dbReference type="EMBL" id="KI392068">
    <property type="protein sequence ID" value="ERN19602.1"/>
    <property type="molecule type" value="Genomic_DNA"/>
</dbReference>
<feature type="compositionally biased region" description="Polar residues" evidence="1">
    <location>
        <begin position="42"/>
        <end position="54"/>
    </location>
</feature>
<accession>U5DDV9</accession>
<sequence>LPRVQFGNQALGPGWNFGPCSSSFGPNVGFKLGQGRGRKEQTFTGPGQAFNGST</sequence>
<proteinExistence type="predicted"/>
<feature type="non-terminal residue" evidence="2">
    <location>
        <position position="1"/>
    </location>
</feature>
<feature type="region of interest" description="Disordered" evidence="1">
    <location>
        <begin position="34"/>
        <end position="54"/>
    </location>
</feature>
<keyword evidence="3" id="KW-1185">Reference proteome</keyword>
<name>U5DDV9_AMBTC</name>
<dbReference type="AlphaFoldDB" id="U5DDV9"/>
<dbReference type="HOGENOM" id="CLU_3053037_0_0_1"/>
<evidence type="ECO:0000313" key="2">
    <source>
        <dbReference type="EMBL" id="ERN19602.1"/>
    </source>
</evidence>
<protein>
    <submittedName>
        <fullName evidence="2">Uncharacterized protein</fullName>
    </submittedName>
</protein>
<evidence type="ECO:0000256" key="1">
    <source>
        <dbReference type="SAM" id="MobiDB-lite"/>
    </source>
</evidence>
<organism evidence="2 3">
    <name type="scientific">Amborella trichopoda</name>
    <dbReference type="NCBI Taxonomy" id="13333"/>
    <lineage>
        <taxon>Eukaryota</taxon>
        <taxon>Viridiplantae</taxon>
        <taxon>Streptophyta</taxon>
        <taxon>Embryophyta</taxon>
        <taxon>Tracheophyta</taxon>
        <taxon>Spermatophyta</taxon>
        <taxon>Magnoliopsida</taxon>
        <taxon>Amborellales</taxon>
        <taxon>Amborellaceae</taxon>
        <taxon>Amborella</taxon>
    </lineage>
</organism>
<reference evidence="3" key="1">
    <citation type="journal article" date="2013" name="Science">
        <title>The Amborella genome and the evolution of flowering plants.</title>
        <authorList>
            <consortium name="Amborella Genome Project"/>
        </authorList>
    </citation>
    <scope>NUCLEOTIDE SEQUENCE [LARGE SCALE GENOMIC DNA]</scope>
</reference>
<evidence type="ECO:0000313" key="3">
    <source>
        <dbReference type="Proteomes" id="UP000017836"/>
    </source>
</evidence>